<feature type="region of interest" description="Disordered" evidence="1">
    <location>
        <begin position="1"/>
        <end position="68"/>
    </location>
</feature>
<dbReference type="EMBL" id="VSRR010068249">
    <property type="protein sequence ID" value="MPC85371.1"/>
    <property type="molecule type" value="Genomic_DNA"/>
</dbReference>
<feature type="compositionally biased region" description="Basic and acidic residues" evidence="1">
    <location>
        <begin position="32"/>
        <end position="48"/>
    </location>
</feature>
<name>A0A5B7IIS4_PORTR</name>
<comment type="caution">
    <text evidence="2">The sequence shown here is derived from an EMBL/GenBank/DDBJ whole genome shotgun (WGS) entry which is preliminary data.</text>
</comment>
<dbReference type="OrthoDB" id="272624at2759"/>
<evidence type="ECO:0000256" key="1">
    <source>
        <dbReference type="SAM" id="MobiDB-lite"/>
    </source>
</evidence>
<keyword evidence="3" id="KW-1185">Reference proteome</keyword>
<reference evidence="2 3" key="1">
    <citation type="submission" date="2019-05" db="EMBL/GenBank/DDBJ databases">
        <title>Another draft genome of Portunus trituberculatus and its Hox gene families provides insights of decapod evolution.</title>
        <authorList>
            <person name="Jeong J.-H."/>
            <person name="Song I."/>
            <person name="Kim S."/>
            <person name="Choi T."/>
            <person name="Kim D."/>
            <person name="Ryu S."/>
            <person name="Kim W."/>
        </authorList>
    </citation>
    <scope>NUCLEOTIDE SEQUENCE [LARGE SCALE GENOMIC DNA]</scope>
    <source>
        <tissue evidence="2">Muscle</tissue>
    </source>
</reference>
<feature type="compositionally biased region" description="Polar residues" evidence="1">
    <location>
        <begin position="156"/>
        <end position="171"/>
    </location>
</feature>
<protein>
    <submittedName>
        <fullName evidence="2">Uncharacterized protein</fullName>
    </submittedName>
</protein>
<evidence type="ECO:0000313" key="2">
    <source>
        <dbReference type="EMBL" id="MPC85371.1"/>
    </source>
</evidence>
<gene>
    <name evidence="2" type="ORF">E2C01_080142</name>
</gene>
<organism evidence="2 3">
    <name type="scientific">Portunus trituberculatus</name>
    <name type="common">Swimming crab</name>
    <name type="synonym">Neptunus trituberculatus</name>
    <dbReference type="NCBI Taxonomy" id="210409"/>
    <lineage>
        <taxon>Eukaryota</taxon>
        <taxon>Metazoa</taxon>
        <taxon>Ecdysozoa</taxon>
        <taxon>Arthropoda</taxon>
        <taxon>Crustacea</taxon>
        <taxon>Multicrustacea</taxon>
        <taxon>Malacostraca</taxon>
        <taxon>Eumalacostraca</taxon>
        <taxon>Eucarida</taxon>
        <taxon>Decapoda</taxon>
        <taxon>Pleocyemata</taxon>
        <taxon>Brachyura</taxon>
        <taxon>Eubrachyura</taxon>
        <taxon>Portunoidea</taxon>
        <taxon>Portunidae</taxon>
        <taxon>Portuninae</taxon>
        <taxon>Portunus</taxon>
    </lineage>
</organism>
<dbReference type="AlphaFoldDB" id="A0A5B7IIS4"/>
<feature type="compositionally biased region" description="Low complexity" evidence="1">
    <location>
        <begin position="172"/>
        <end position="201"/>
    </location>
</feature>
<proteinExistence type="predicted"/>
<accession>A0A5B7IIS4</accession>
<feature type="region of interest" description="Disordered" evidence="1">
    <location>
        <begin position="156"/>
        <end position="207"/>
    </location>
</feature>
<sequence length="304" mass="33308">METVKYSEPACTVEQPADEHEAPKECVQPFSKAEENLDNHQGPCEETHPNSSPDSVIPQRSEELNHHEEQENEMNLLNEYSQLPLNEGLPETHIIENMISEEDEDVDVENSPKTNINESMITEEDEEVDVENVTDSYITENMICGEEEDVDVVNDSNTSQQNDVDSNEPSNSSSTTTITSTSTSTTTTTTTTSIPTTTTTTCEDEHSENMETMSLLSPCNPAPELASDDDGQRVWHFPVSAIQTLEDGRQVILVPTSSGHNSVPVPILPPGTSNVVVMATDVPDSPGELIYHVYVVSPVETGDS</sequence>
<dbReference type="Proteomes" id="UP000324222">
    <property type="component" value="Unassembled WGS sequence"/>
</dbReference>
<evidence type="ECO:0000313" key="3">
    <source>
        <dbReference type="Proteomes" id="UP000324222"/>
    </source>
</evidence>